<organism evidence="2 3">
    <name type="scientific">Batillaria attramentaria</name>
    <dbReference type="NCBI Taxonomy" id="370345"/>
    <lineage>
        <taxon>Eukaryota</taxon>
        <taxon>Metazoa</taxon>
        <taxon>Spiralia</taxon>
        <taxon>Lophotrochozoa</taxon>
        <taxon>Mollusca</taxon>
        <taxon>Gastropoda</taxon>
        <taxon>Caenogastropoda</taxon>
        <taxon>Sorbeoconcha</taxon>
        <taxon>Cerithioidea</taxon>
        <taxon>Batillariidae</taxon>
        <taxon>Batillaria</taxon>
    </lineage>
</organism>
<comment type="caution">
    <text evidence="2">The sequence shown here is derived from an EMBL/GenBank/DDBJ whole genome shotgun (WGS) entry which is preliminary data.</text>
</comment>
<dbReference type="AlphaFoldDB" id="A0ABD0KWQ3"/>
<proteinExistence type="predicted"/>
<feature type="compositionally biased region" description="Basic and acidic residues" evidence="1">
    <location>
        <begin position="278"/>
        <end position="298"/>
    </location>
</feature>
<evidence type="ECO:0000256" key="1">
    <source>
        <dbReference type="SAM" id="MobiDB-lite"/>
    </source>
</evidence>
<sequence>MKKGKILNKNGGFTATNSTVRGIGGFGRLEKKTSHPSLAEKEARTAQWAVPRCLRAATFPQSFTPASQIHLCQTSGCLSSAGHQYKPGIHCAATYSRQRSLPCTQYPAQRCSFPMDYWCTTESDDSSLTQKNFAAYWLMNYMYISVESTQSADCDADEVGVAIISCQHERETLSHASKMNNTTQLCQALQKYAECIEPKIAGCKDEALVAFRVIKQKYTAEPFNCHVDDYTDDGDGGDEDNHLDTGNDHMDSHNNHIMPSTQPEQFAGVTVAGLPDPETAKDNKASKEPPKQTDDNDKGNVNSSTSYSPNISSIMALFTSVCLFHRLRFL</sequence>
<gene>
    <name evidence="2" type="ORF">BaRGS_00017320</name>
</gene>
<feature type="region of interest" description="Disordered" evidence="1">
    <location>
        <begin position="231"/>
        <end position="261"/>
    </location>
</feature>
<evidence type="ECO:0000313" key="2">
    <source>
        <dbReference type="EMBL" id="KAK7491491.1"/>
    </source>
</evidence>
<name>A0ABD0KWQ3_9CAEN</name>
<evidence type="ECO:0000313" key="3">
    <source>
        <dbReference type="Proteomes" id="UP001519460"/>
    </source>
</evidence>
<accession>A0ABD0KWQ3</accession>
<dbReference type="EMBL" id="JACVVK020000114">
    <property type="protein sequence ID" value="KAK7491491.1"/>
    <property type="molecule type" value="Genomic_DNA"/>
</dbReference>
<dbReference type="Proteomes" id="UP001519460">
    <property type="component" value="Unassembled WGS sequence"/>
</dbReference>
<feature type="region of interest" description="Disordered" evidence="1">
    <location>
        <begin position="273"/>
        <end position="304"/>
    </location>
</feature>
<reference evidence="2 3" key="1">
    <citation type="journal article" date="2023" name="Sci. Data">
        <title>Genome assembly of the Korean intertidal mud-creeper Batillaria attramentaria.</title>
        <authorList>
            <person name="Patra A.K."/>
            <person name="Ho P.T."/>
            <person name="Jun S."/>
            <person name="Lee S.J."/>
            <person name="Kim Y."/>
            <person name="Won Y.J."/>
        </authorList>
    </citation>
    <scope>NUCLEOTIDE SEQUENCE [LARGE SCALE GENOMIC DNA]</scope>
    <source>
        <strain evidence="2">Wonlab-2016</strain>
    </source>
</reference>
<feature type="compositionally biased region" description="Basic and acidic residues" evidence="1">
    <location>
        <begin position="239"/>
        <end position="254"/>
    </location>
</feature>
<keyword evidence="3" id="KW-1185">Reference proteome</keyword>
<protein>
    <submittedName>
        <fullName evidence="2">Uncharacterized protein</fullName>
    </submittedName>
</protein>